<dbReference type="GO" id="GO:0005524">
    <property type="term" value="F:ATP binding"/>
    <property type="evidence" value="ECO:0007669"/>
    <property type="project" value="InterPro"/>
</dbReference>
<feature type="domain" description="BREX system Lon protease-like BrxL N-terminal" evidence="3">
    <location>
        <begin position="44"/>
        <end position="175"/>
    </location>
</feature>
<dbReference type="GO" id="GO:0012505">
    <property type="term" value="C:endomembrane system"/>
    <property type="evidence" value="ECO:0007669"/>
    <property type="project" value="UniProtKB-SubCell"/>
</dbReference>
<gene>
    <name evidence="4" type="ORF">MCBB_0857</name>
</gene>
<dbReference type="Proteomes" id="UP000094707">
    <property type="component" value="Chromosome I"/>
</dbReference>
<dbReference type="EMBL" id="LT607756">
    <property type="protein sequence ID" value="SCG85421.1"/>
    <property type="molecule type" value="Genomic_DNA"/>
</dbReference>
<evidence type="ECO:0000259" key="2">
    <source>
        <dbReference type="Pfam" id="PF05362"/>
    </source>
</evidence>
<evidence type="ECO:0000313" key="4">
    <source>
        <dbReference type="EMBL" id="SCG85421.1"/>
    </source>
</evidence>
<dbReference type="Pfam" id="PF13337">
    <property type="entry name" value="BrxL_ATPase"/>
    <property type="match status" value="1"/>
</dbReference>
<protein>
    <submittedName>
        <fullName evidence="4">ATP-dependent Lon protease</fullName>
    </submittedName>
</protein>
<organism evidence="4 5">
    <name type="scientific">Methanobacterium congolense</name>
    <dbReference type="NCBI Taxonomy" id="118062"/>
    <lineage>
        <taxon>Archaea</taxon>
        <taxon>Methanobacteriati</taxon>
        <taxon>Methanobacteriota</taxon>
        <taxon>Methanomada group</taxon>
        <taxon>Methanobacteria</taxon>
        <taxon>Methanobacteriales</taxon>
        <taxon>Methanobacteriaceae</taxon>
        <taxon>Methanobacterium</taxon>
    </lineage>
</organism>
<dbReference type="SUPFAM" id="SSF54211">
    <property type="entry name" value="Ribosomal protein S5 domain 2-like"/>
    <property type="match status" value="1"/>
</dbReference>
<dbReference type="InterPro" id="IPR046838">
    <property type="entry name" value="BrxL_N"/>
</dbReference>
<feature type="domain" description="Lon proteolytic" evidence="2">
    <location>
        <begin position="546"/>
        <end position="705"/>
    </location>
</feature>
<evidence type="ECO:0000256" key="1">
    <source>
        <dbReference type="ARBA" id="ARBA00004127"/>
    </source>
</evidence>
<dbReference type="Pfam" id="PF20442">
    <property type="entry name" value="BrxL_N"/>
    <property type="match status" value="1"/>
</dbReference>
<dbReference type="AlphaFoldDB" id="A0A1D3L1B9"/>
<dbReference type="InterPro" id="IPR020568">
    <property type="entry name" value="Ribosomal_Su5_D2-typ_SF"/>
</dbReference>
<keyword evidence="4" id="KW-0378">Hydrolase</keyword>
<keyword evidence="4" id="KW-0645">Protease</keyword>
<dbReference type="InterPro" id="IPR014061">
    <property type="entry name" value="BrxL-like"/>
</dbReference>
<keyword evidence="5" id="KW-1185">Reference proteome</keyword>
<dbReference type="NCBIfam" id="TIGR02653">
    <property type="entry name" value="Lon_rel_chp"/>
    <property type="match status" value="1"/>
</dbReference>
<dbReference type="Pfam" id="PF05362">
    <property type="entry name" value="Lon_C"/>
    <property type="match status" value="1"/>
</dbReference>
<dbReference type="InterPro" id="IPR008269">
    <property type="entry name" value="Lon_proteolytic"/>
</dbReference>
<dbReference type="STRING" id="118062.MCBB_0857"/>
<dbReference type="GO" id="GO:0004176">
    <property type="term" value="F:ATP-dependent peptidase activity"/>
    <property type="evidence" value="ECO:0007669"/>
    <property type="project" value="InterPro"/>
</dbReference>
<dbReference type="InterPro" id="IPR027065">
    <property type="entry name" value="Lon_Prtase"/>
</dbReference>
<dbReference type="NCBIfam" id="TIGR02688">
    <property type="entry name" value="BREX system Lon protease-like protein BrxL"/>
    <property type="match status" value="1"/>
</dbReference>
<proteinExistence type="predicted"/>
<dbReference type="GO" id="GO:0006508">
    <property type="term" value="P:proteolysis"/>
    <property type="evidence" value="ECO:0007669"/>
    <property type="project" value="UniProtKB-KW"/>
</dbReference>
<evidence type="ECO:0000259" key="3">
    <source>
        <dbReference type="Pfam" id="PF20442"/>
    </source>
</evidence>
<dbReference type="InterPro" id="IPR013473">
    <property type="entry name" value="BrxL"/>
</dbReference>
<dbReference type="PATRIC" id="fig|129848.4.peg.859"/>
<dbReference type="PANTHER" id="PTHR10046">
    <property type="entry name" value="ATP DEPENDENT LON PROTEASE FAMILY MEMBER"/>
    <property type="match status" value="1"/>
</dbReference>
<dbReference type="KEGG" id="mcub:MCBB_0857"/>
<name>A0A1D3L1B9_9EURY</name>
<dbReference type="GO" id="GO:0030163">
    <property type="term" value="P:protein catabolic process"/>
    <property type="evidence" value="ECO:0007669"/>
    <property type="project" value="InterPro"/>
</dbReference>
<sequence>MTLNSERAPNNFEGMIFLDNFDLHETNDLKDSQFNDDLNNKLNEYFEGRIVRKDLTKKIKEGANVPVYVLEYLLGKYCATTYESLIEKGVQTVKDILSENFVRPDEAQKIISKLRELGSYSVIDKVSVKLNYRADRYEAEFSNLGLKDVPISEEYPSKYERLLGGNIWCMIQFEYFYDEADPRRNPFIIRKLAPIQMPNLDLDEILHVRDNFTKEEWIDILLRSCGMEPTQFDDRVKWLLLARLVPLVENNFNLCELGPRGTGKSHVYREISPNSILVSGGQTTVANLFYNMSTKMVGLVGMWDCVAFDEVAGIHFKDKDGVPIMKDYMASGSFSRGKNEKNASASMVFVGNINQSVDTLLKTSSLFDPFPSDIAKDTAFFDRMHCYIPGWEIPKYRPEYFTDDYGFITDYLSEFMREMRKRSFADAFDEYFRLGNNLNQRDVVAVRKMVSGLIKLIYPNGKYEKEDIEEILIFAMEGRRRVKEQLKKIGGMEFYDVNFSYIDNETLAENFISVPEQGGGKLIPEGMNKPGHLYTVGKVDNGMIGVFKIETKMMNGTGKFNCTGIGSKKEVKESIDTAFSYLKSNSANISGMISTKNNDYLMQVQDLNGIGMTKHLALASFVALCSAALNKPVLPSTAILGSLSIGGTLMKIEDLSNTLQVCLDSGAKKVLIPISSSADLATVPPELIGNFSLIFYQSPEDAVFKALGVE</sequence>
<dbReference type="InterPro" id="IPR014721">
    <property type="entry name" value="Ribsml_uS5_D2-typ_fold_subgr"/>
</dbReference>
<accession>A0A1D3L1B9</accession>
<evidence type="ECO:0000313" key="5">
    <source>
        <dbReference type="Proteomes" id="UP000094707"/>
    </source>
</evidence>
<dbReference type="Gene3D" id="3.30.230.10">
    <property type="match status" value="1"/>
</dbReference>
<comment type="subcellular location">
    <subcellularLocation>
        <location evidence="1">Endomembrane system</location>
        <topology evidence="1">Multi-pass membrane protein</topology>
    </subcellularLocation>
</comment>
<reference evidence="4 5" key="1">
    <citation type="submission" date="2016-08" db="EMBL/GenBank/DDBJ databases">
        <authorList>
            <person name="Seilhamer J.J."/>
        </authorList>
    </citation>
    <scope>NUCLEOTIDE SEQUENCE [LARGE SCALE GENOMIC DNA]</scope>
    <source>
        <strain evidence="4">Buetzberg</strain>
    </source>
</reference>
<dbReference type="GO" id="GO:0004252">
    <property type="term" value="F:serine-type endopeptidase activity"/>
    <property type="evidence" value="ECO:0007669"/>
    <property type="project" value="InterPro"/>
</dbReference>